<dbReference type="Pfam" id="PF20434">
    <property type="entry name" value="BD-FAE"/>
    <property type="match status" value="1"/>
</dbReference>
<evidence type="ECO:0000313" key="4">
    <source>
        <dbReference type="EMBL" id="KAJ1975738.1"/>
    </source>
</evidence>
<dbReference type="GO" id="GO:0016787">
    <property type="term" value="F:hydrolase activity"/>
    <property type="evidence" value="ECO:0007669"/>
    <property type="project" value="UniProtKB-KW"/>
</dbReference>
<organism evidence="4 5">
    <name type="scientific">Dimargaris verticillata</name>
    <dbReference type="NCBI Taxonomy" id="2761393"/>
    <lineage>
        <taxon>Eukaryota</taxon>
        <taxon>Fungi</taxon>
        <taxon>Fungi incertae sedis</taxon>
        <taxon>Zoopagomycota</taxon>
        <taxon>Kickxellomycotina</taxon>
        <taxon>Dimargaritomycetes</taxon>
        <taxon>Dimargaritales</taxon>
        <taxon>Dimargaritaceae</taxon>
        <taxon>Dimargaris</taxon>
    </lineage>
</organism>
<dbReference type="AlphaFoldDB" id="A0A9W8B310"/>
<dbReference type="InterPro" id="IPR050300">
    <property type="entry name" value="GDXG_lipolytic_enzyme"/>
</dbReference>
<dbReference type="InterPro" id="IPR029058">
    <property type="entry name" value="AB_hydrolase_fold"/>
</dbReference>
<dbReference type="Proteomes" id="UP001151582">
    <property type="component" value="Unassembled WGS sequence"/>
</dbReference>
<dbReference type="OrthoDB" id="6495301at2759"/>
<dbReference type="PANTHER" id="PTHR48081:SF33">
    <property type="entry name" value="KYNURENINE FORMAMIDASE"/>
    <property type="match status" value="1"/>
</dbReference>
<gene>
    <name evidence="4" type="ORF">H4R34_004226</name>
</gene>
<proteinExistence type="predicted"/>
<protein>
    <recommendedName>
        <fullName evidence="3">BD-FAE-like domain-containing protein</fullName>
    </recommendedName>
</protein>
<feature type="compositionally biased region" description="Low complexity" evidence="2">
    <location>
        <begin position="257"/>
        <end position="267"/>
    </location>
</feature>
<comment type="caution">
    <text evidence="4">The sequence shown here is derived from an EMBL/GenBank/DDBJ whole genome shotgun (WGS) entry which is preliminary data.</text>
</comment>
<evidence type="ECO:0000259" key="3">
    <source>
        <dbReference type="Pfam" id="PF20434"/>
    </source>
</evidence>
<dbReference type="PANTHER" id="PTHR48081">
    <property type="entry name" value="AB HYDROLASE SUPERFAMILY PROTEIN C4A8.06C"/>
    <property type="match status" value="1"/>
</dbReference>
<feature type="domain" description="BD-FAE-like" evidence="3">
    <location>
        <begin position="129"/>
        <end position="236"/>
    </location>
</feature>
<evidence type="ECO:0000256" key="2">
    <source>
        <dbReference type="SAM" id="MobiDB-lite"/>
    </source>
</evidence>
<dbReference type="EMBL" id="JANBQB010000496">
    <property type="protein sequence ID" value="KAJ1975738.1"/>
    <property type="molecule type" value="Genomic_DNA"/>
</dbReference>
<keyword evidence="5" id="KW-1185">Reference proteome</keyword>
<accession>A0A9W8B310</accession>
<evidence type="ECO:0000313" key="5">
    <source>
        <dbReference type="Proteomes" id="UP001151582"/>
    </source>
</evidence>
<dbReference type="Gene3D" id="3.40.50.1820">
    <property type="entry name" value="alpha/beta hydrolase"/>
    <property type="match status" value="1"/>
</dbReference>
<feature type="region of interest" description="Disordered" evidence="2">
    <location>
        <begin position="254"/>
        <end position="292"/>
    </location>
</feature>
<reference evidence="4" key="1">
    <citation type="submission" date="2022-07" db="EMBL/GenBank/DDBJ databases">
        <title>Phylogenomic reconstructions and comparative analyses of Kickxellomycotina fungi.</title>
        <authorList>
            <person name="Reynolds N.K."/>
            <person name="Stajich J.E."/>
            <person name="Barry K."/>
            <person name="Grigoriev I.V."/>
            <person name="Crous P."/>
            <person name="Smith M.E."/>
        </authorList>
    </citation>
    <scope>NUCLEOTIDE SEQUENCE</scope>
    <source>
        <strain evidence="4">RSA 567</strain>
    </source>
</reference>
<dbReference type="InterPro" id="IPR049492">
    <property type="entry name" value="BD-FAE-like_dom"/>
</dbReference>
<dbReference type="SUPFAM" id="SSF53474">
    <property type="entry name" value="alpha/beta-Hydrolases"/>
    <property type="match status" value="1"/>
</dbReference>
<sequence>MPPTRSPWTWVCHSAAHIVLYTRHAIQSNLKSSTACVVGASRACRITSYRGGAGLLKGPVLHSLFQLPWNPIRVLKLGYAALENLSDLFSGPVPIVVRWIIEKLFSRRTPPGAVVRNLRYGANADCQQLDLFIPDVQTKAALGHTPIICFIYGKTWASAQRRVYVPMAHTLRKQGYLVVLPELRRPPMGTVAHMIDDTLQCLLWIQRNAAAYGGDAASTFLMGHGAGAHISAMAASVWTIANTKIAPTFRLHALQNSQPSSPRSSRPGLKTRPNARVPPTSGGNTPLQASAYHSPLVRPPYSPVPGTNTSLPSAAHMQTSLEFYQQLQHYTLLARQAETTAGTPPLAIAGLILFAGVYDIADQHDYECQRGIDAISATTRLVVDQCSSSLFSSTVLLRALCTQAHTTLCQTLFPKKILLIHGEKDTVIPLQSSEQFFNLLCQLDVEDADLKVYSRTKSLNPAIALLTESASLCQSILSDIRATILDGTGEPES</sequence>
<keyword evidence="1" id="KW-0378">Hydrolase</keyword>
<name>A0A9W8B310_9FUNG</name>
<evidence type="ECO:0000256" key="1">
    <source>
        <dbReference type="ARBA" id="ARBA00022801"/>
    </source>
</evidence>